<evidence type="ECO:0000259" key="9">
    <source>
        <dbReference type="Pfam" id="PF00899"/>
    </source>
</evidence>
<dbReference type="OrthoDB" id="206053at2759"/>
<dbReference type="GO" id="GO:0071569">
    <property type="term" value="P:protein ufmylation"/>
    <property type="evidence" value="ECO:0007669"/>
    <property type="project" value="TreeGrafter"/>
</dbReference>
<evidence type="ECO:0000256" key="1">
    <source>
        <dbReference type="ARBA" id="ARBA00005339"/>
    </source>
</evidence>
<keyword evidence="7" id="KW-0067">ATP-binding</keyword>
<accession>A0A078AHW9</accession>
<comment type="similarity">
    <text evidence="1">Belongs to the ubiquitin-activating E1 family. UBA5 subfamily.</text>
</comment>
<evidence type="ECO:0000256" key="6">
    <source>
        <dbReference type="ARBA" id="ARBA00022833"/>
    </source>
</evidence>
<organism evidence="10 11">
    <name type="scientific">Stylonychia lemnae</name>
    <name type="common">Ciliate</name>
    <dbReference type="NCBI Taxonomy" id="5949"/>
    <lineage>
        <taxon>Eukaryota</taxon>
        <taxon>Sar</taxon>
        <taxon>Alveolata</taxon>
        <taxon>Ciliophora</taxon>
        <taxon>Intramacronucleata</taxon>
        <taxon>Spirotrichea</taxon>
        <taxon>Stichotrichia</taxon>
        <taxon>Sporadotrichida</taxon>
        <taxon>Oxytrichidae</taxon>
        <taxon>Stylonychinae</taxon>
        <taxon>Stylonychia</taxon>
    </lineage>
</organism>
<protein>
    <recommendedName>
        <fullName evidence="2">Ubiquitin-like modifier-activating enzyme 5</fullName>
    </recommendedName>
</protein>
<dbReference type="PANTHER" id="PTHR10953">
    <property type="entry name" value="UBIQUITIN-ACTIVATING ENZYME E1"/>
    <property type="match status" value="1"/>
</dbReference>
<dbReference type="SUPFAM" id="SSF69572">
    <property type="entry name" value="Activating enzymes of the ubiquitin-like proteins"/>
    <property type="match status" value="1"/>
</dbReference>
<dbReference type="InterPro" id="IPR000594">
    <property type="entry name" value="ThiF_NAD_FAD-bd"/>
</dbReference>
<evidence type="ECO:0000256" key="7">
    <source>
        <dbReference type="ARBA" id="ARBA00022840"/>
    </source>
</evidence>
<sequence>MSTEVRDDNPYSRLMALKRMGVVQNYENIRKFTVLIVGVGGIGSVVAEMLTRCGIGKLILYDYDRVELANMNRMFYLPTHEGLAKVEAAKISLININPDVEIETHNENICTIENYEKFNQRILNGSLTGGRVDLVLSCVDNYAARMTINKSCNNLNQLWFESGVSENAMSGHIQQLIPGELACFACAPPLVVANDGDENEIKRDGVCAASLPTTMGIIAGFLSQTVLKFLLQFGEVSPFLGYNAFSDFFPKYPLTPNPDCTDKKCKELQQYYNDHPEERRLKEEKKVEEKASAHDDNEWGISIEGGEDEQAPQQETFVEVKKEQSLADLMSSMKKLQTKQ</sequence>
<dbReference type="CDD" id="cd00757">
    <property type="entry name" value="ThiF_MoeB_HesA_family"/>
    <property type="match status" value="1"/>
</dbReference>
<dbReference type="FunFam" id="3.40.50.720:FF:000531">
    <property type="entry name" value="NAD/FAD dependent dehydrogenase, putative"/>
    <property type="match status" value="1"/>
</dbReference>
<dbReference type="GO" id="GO:0071566">
    <property type="term" value="F:UFM1 activating enzyme activity"/>
    <property type="evidence" value="ECO:0007669"/>
    <property type="project" value="TreeGrafter"/>
</dbReference>
<keyword evidence="5" id="KW-0833">Ubl conjugation pathway</keyword>
<name>A0A078AHW9_STYLE</name>
<evidence type="ECO:0000256" key="3">
    <source>
        <dbReference type="ARBA" id="ARBA00022723"/>
    </source>
</evidence>
<feature type="domain" description="THIF-type NAD/FAD binding fold" evidence="9">
    <location>
        <begin position="11"/>
        <end position="261"/>
    </location>
</feature>
<evidence type="ECO:0000313" key="10">
    <source>
        <dbReference type="EMBL" id="CDW81506.1"/>
    </source>
</evidence>
<dbReference type="InParanoid" id="A0A078AHW9"/>
<evidence type="ECO:0000313" key="11">
    <source>
        <dbReference type="Proteomes" id="UP000039865"/>
    </source>
</evidence>
<dbReference type="GO" id="GO:0005829">
    <property type="term" value="C:cytosol"/>
    <property type="evidence" value="ECO:0007669"/>
    <property type="project" value="TreeGrafter"/>
</dbReference>
<dbReference type="PANTHER" id="PTHR10953:SF9">
    <property type="entry name" value="UBIQUITIN-LIKE MODIFIER-ACTIVATING ENZYME 5"/>
    <property type="match status" value="1"/>
</dbReference>
<keyword evidence="3" id="KW-0479">Metal-binding</keyword>
<proteinExistence type="inferred from homology"/>
<dbReference type="AlphaFoldDB" id="A0A078AHW9"/>
<dbReference type="Pfam" id="PF00899">
    <property type="entry name" value="ThiF"/>
    <property type="match status" value="1"/>
</dbReference>
<reference evidence="10 11" key="1">
    <citation type="submission" date="2014-06" db="EMBL/GenBank/DDBJ databases">
        <authorList>
            <person name="Swart Estienne"/>
        </authorList>
    </citation>
    <scope>NUCLEOTIDE SEQUENCE [LARGE SCALE GENOMIC DNA]</scope>
    <source>
        <strain evidence="10 11">130c</strain>
    </source>
</reference>
<dbReference type="Gene3D" id="3.40.50.720">
    <property type="entry name" value="NAD(P)-binding Rossmann-like Domain"/>
    <property type="match status" value="1"/>
</dbReference>
<dbReference type="GO" id="GO:0005524">
    <property type="term" value="F:ATP binding"/>
    <property type="evidence" value="ECO:0007669"/>
    <property type="project" value="UniProtKB-KW"/>
</dbReference>
<dbReference type="InterPro" id="IPR035985">
    <property type="entry name" value="Ubiquitin-activating_enz"/>
</dbReference>
<dbReference type="InterPro" id="IPR045886">
    <property type="entry name" value="ThiF/MoeB/HesA"/>
</dbReference>
<gene>
    <name evidence="10" type="primary">Contig17215.g18336</name>
    <name evidence="10" type="ORF">STYLEM_10524</name>
</gene>
<dbReference type="GO" id="GO:0046872">
    <property type="term" value="F:metal ion binding"/>
    <property type="evidence" value="ECO:0007669"/>
    <property type="project" value="UniProtKB-KW"/>
</dbReference>
<feature type="region of interest" description="Disordered" evidence="8">
    <location>
        <begin position="280"/>
        <end position="322"/>
    </location>
</feature>
<dbReference type="EMBL" id="CCKQ01010013">
    <property type="protein sequence ID" value="CDW81506.1"/>
    <property type="molecule type" value="Genomic_DNA"/>
</dbReference>
<evidence type="ECO:0000256" key="5">
    <source>
        <dbReference type="ARBA" id="ARBA00022786"/>
    </source>
</evidence>
<keyword evidence="4" id="KW-0547">Nucleotide-binding</keyword>
<keyword evidence="11" id="KW-1185">Reference proteome</keyword>
<dbReference type="Proteomes" id="UP000039865">
    <property type="component" value="Unassembled WGS sequence"/>
</dbReference>
<keyword evidence="6" id="KW-0862">Zinc</keyword>
<feature type="compositionally biased region" description="Basic and acidic residues" evidence="8">
    <location>
        <begin position="280"/>
        <end position="297"/>
    </location>
</feature>
<dbReference type="OMA" id="MNIVKDY"/>
<evidence type="ECO:0000256" key="2">
    <source>
        <dbReference type="ARBA" id="ARBA00016279"/>
    </source>
</evidence>
<evidence type="ECO:0000256" key="4">
    <source>
        <dbReference type="ARBA" id="ARBA00022741"/>
    </source>
</evidence>
<evidence type="ECO:0000256" key="8">
    <source>
        <dbReference type="SAM" id="MobiDB-lite"/>
    </source>
</evidence>